<evidence type="ECO:0000313" key="5">
    <source>
        <dbReference type="EMBL" id="HJD38438.1"/>
    </source>
</evidence>
<feature type="transmembrane region" description="Helical" evidence="2">
    <location>
        <begin position="12"/>
        <end position="32"/>
    </location>
</feature>
<dbReference type="InterPro" id="IPR032250">
    <property type="entry name" value="DUF4825"/>
</dbReference>
<comment type="caution">
    <text evidence="5">The sequence shown here is derived from an EMBL/GenBank/DDBJ whole genome shotgun (WGS) entry which is preliminary data.</text>
</comment>
<evidence type="ECO:0000259" key="3">
    <source>
        <dbReference type="Pfam" id="PF05569"/>
    </source>
</evidence>
<reference evidence="5" key="2">
    <citation type="submission" date="2021-04" db="EMBL/GenBank/DDBJ databases">
        <authorList>
            <person name="Gilroy R."/>
        </authorList>
    </citation>
    <scope>NUCLEOTIDE SEQUENCE</scope>
    <source>
        <strain evidence="5">ChiW19-6364</strain>
    </source>
</reference>
<dbReference type="PANTHER" id="PTHR34978:SF3">
    <property type="entry name" value="SLR0241 PROTEIN"/>
    <property type="match status" value="1"/>
</dbReference>
<accession>A0A9D2R8F2</accession>
<feature type="region of interest" description="Disordered" evidence="1">
    <location>
        <begin position="92"/>
        <end position="144"/>
    </location>
</feature>
<dbReference type="InterPro" id="IPR008756">
    <property type="entry name" value="Peptidase_M56"/>
</dbReference>
<keyword evidence="2" id="KW-1133">Transmembrane helix</keyword>
<reference evidence="5" key="1">
    <citation type="journal article" date="2021" name="PeerJ">
        <title>Extensive microbial diversity within the chicken gut microbiome revealed by metagenomics and culture.</title>
        <authorList>
            <person name="Gilroy R."/>
            <person name="Ravi A."/>
            <person name="Getino M."/>
            <person name="Pursley I."/>
            <person name="Horton D.L."/>
            <person name="Alikhan N.F."/>
            <person name="Baker D."/>
            <person name="Gharbi K."/>
            <person name="Hall N."/>
            <person name="Watson M."/>
            <person name="Adriaenssens E.M."/>
            <person name="Foster-Nyarko E."/>
            <person name="Jarju S."/>
            <person name="Secka A."/>
            <person name="Antonio M."/>
            <person name="Oren A."/>
            <person name="Chaudhuri R.R."/>
            <person name="La Ragione R."/>
            <person name="Hildebrand F."/>
            <person name="Pallen M.J."/>
        </authorList>
    </citation>
    <scope>NUCLEOTIDE SEQUENCE</scope>
    <source>
        <strain evidence="5">ChiW19-6364</strain>
    </source>
</reference>
<dbReference type="Pfam" id="PF05569">
    <property type="entry name" value="Peptidase_M56"/>
    <property type="match status" value="1"/>
</dbReference>
<keyword evidence="2" id="KW-0812">Transmembrane</keyword>
<dbReference type="Proteomes" id="UP000823850">
    <property type="component" value="Unassembled WGS sequence"/>
</dbReference>
<feature type="transmembrane region" description="Helical" evidence="2">
    <location>
        <begin position="241"/>
        <end position="263"/>
    </location>
</feature>
<feature type="domain" description="DUF4825" evidence="4">
    <location>
        <begin position="572"/>
        <end position="659"/>
    </location>
</feature>
<evidence type="ECO:0000256" key="1">
    <source>
        <dbReference type="SAM" id="MobiDB-lite"/>
    </source>
</evidence>
<organism evidence="5 6">
    <name type="scientific">Candidatus Blautia stercoripullorum</name>
    <dbReference type="NCBI Taxonomy" id="2838502"/>
    <lineage>
        <taxon>Bacteria</taxon>
        <taxon>Bacillati</taxon>
        <taxon>Bacillota</taxon>
        <taxon>Clostridia</taxon>
        <taxon>Lachnospirales</taxon>
        <taxon>Lachnospiraceae</taxon>
        <taxon>Blautia</taxon>
    </lineage>
</organism>
<proteinExistence type="predicted"/>
<feature type="transmembrane region" description="Helical" evidence="2">
    <location>
        <begin position="331"/>
        <end position="352"/>
    </location>
</feature>
<dbReference type="EMBL" id="DWUX01000005">
    <property type="protein sequence ID" value="HJD38438.1"/>
    <property type="molecule type" value="Genomic_DNA"/>
</dbReference>
<keyword evidence="2" id="KW-0472">Membrane</keyword>
<dbReference type="CDD" id="cd07341">
    <property type="entry name" value="M56_BlaR1_MecR1_like"/>
    <property type="match status" value="1"/>
</dbReference>
<dbReference type="AlphaFoldDB" id="A0A9D2R8F2"/>
<gene>
    <name evidence="5" type="ORF">H9913_00295</name>
</gene>
<evidence type="ECO:0000313" key="6">
    <source>
        <dbReference type="Proteomes" id="UP000823850"/>
    </source>
</evidence>
<dbReference type="PANTHER" id="PTHR34978">
    <property type="entry name" value="POSSIBLE SENSOR-TRANSDUCER PROTEIN BLAR"/>
    <property type="match status" value="1"/>
</dbReference>
<evidence type="ECO:0000256" key="2">
    <source>
        <dbReference type="SAM" id="Phobius"/>
    </source>
</evidence>
<feature type="transmembrane region" description="Helical" evidence="2">
    <location>
        <begin position="153"/>
        <end position="175"/>
    </location>
</feature>
<protein>
    <submittedName>
        <fullName evidence="5">DUF4825 domain-containing protein</fullName>
    </submittedName>
</protein>
<dbReference type="Pfam" id="PF16107">
    <property type="entry name" value="DUF4825"/>
    <property type="match status" value="1"/>
</dbReference>
<name>A0A9D2R8F2_9FIRM</name>
<sequence>MGWIRDLFTAVLNMSVTGGITILAILALRILLKKAPRKYLYALWLAAAFRLLCPWAPYSGISLFNLEIFRSADMKGQTLTWYVPEGNGQAAETASDVQRVSEPREENSVYPEDQGESMEKTGQESRQNTGASADTERENSGGQEVQEYTRENLWLSGLSLIWISGMFLSLFYHLFCWIKIKKSVRQAINTEINVYEWDGGDTPFVMGIFRPRIYLPFRLTQPQREMVLLHERYHIHRGDHVVKVLAVLLLAVYWFHPLVWAAFYFMTEDMEMSCDEAVMKKLGDRGKADYGECLLSFSVEKRKLPGTLAFGESSVGKRIKNVLRFQKKKPWAGIVAAGICIAAVAVLVTNGLGGTPGLRYRGFLQYGTKEGNFSSQSQGMGYILDPGTKTVAFYRELWREGELEDYELLDVRRVGDREDEFPDTGRFTAEWTYDFSKENRWEMSSDLYFEGESGGERKKISDTYQMTGDSYSCGGLGANFRVEEYEKFQELLPEQDLVLAAYHVGYGNNDGSGGLYSFSCEDLDDPGNGFYWNRKKEKANSQELLYRMAVSEKSVAELEEECRISLETRKIFASKISYIGDAPGVMKLLNVLRMEELGDFSIELQTDAKPYTLTLIFQDEPEDTARWNLKMEKKAILLLALIENAGQIEWNHPAENGKETYRWKMDLETAEDRTEIYGIKENMKNAEDFQSLWEKTGAMENNGKWLEPQWTEDGWDTGDGSVYPYRYYTAGMLPNAEYAGIAEILAEEDGLTYEEAMEPMLSSTWNPGSPEVRILWLG</sequence>
<feature type="domain" description="Peptidase M56" evidence="3">
    <location>
        <begin position="10"/>
        <end position="320"/>
    </location>
</feature>
<evidence type="ECO:0000259" key="4">
    <source>
        <dbReference type="Pfam" id="PF16107"/>
    </source>
</evidence>
<dbReference type="InterPro" id="IPR052173">
    <property type="entry name" value="Beta-lactam_resp_regulator"/>
</dbReference>